<name>A0AAV1DYV1_OLDCO</name>
<dbReference type="PANTHER" id="PTHR48238">
    <property type="entry name" value="BNACNNG09570D PROTEIN"/>
    <property type="match status" value="1"/>
</dbReference>
<evidence type="ECO:0000313" key="3">
    <source>
        <dbReference type="Proteomes" id="UP001161247"/>
    </source>
</evidence>
<dbReference type="EMBL" id="OX459124">
    <property type="protein sequence ID" value="CAI9113045.1"/>
    <property type="molecule type" value="Genomic_DNA"/>
</dbReference>
<organism evidence="2 3">
    <name type="scientific">Oldenlandia corymbosa var. corymbosa</name>
    <dbReference type="NCBI Taxonomy" id="529605"/>
    <lineage>
        <taxon>Eukaryota</taxon>
        <taxon>Viridiplantae</taxon>
        <taxon>Streptophyta</taxon>
        <taxon>Embryophyta</taxon>
        <taxon>Tracheophyta</taxon>
        <taxon>Spermatophyta</taxon>
        <taxon>Magnoliopsida</taxon>
        <taxon>eudicotyledons</taxon>
        <taxon>Gunneridae</taxon>
        <taxon>Pentapetalae</taxon>
        <taxon>asterids</taxon>
        <taxon>lamiids</taxon>
        <taxon>Gentianales</taxon>
        <taxon>Rubiaceae</taxon>
        <taxon>Rubioideae</taxon>
        <taxon>Spermacoceae</taxon>
        <taxon>Hedyotis-Oldenlandia complex</taxon>
        <taxon>Oldenlandia</taxon>
    </lineage>
</organism>
<sequence>MLLGRVRRPSIASLEALEMERSSPKIIKDDHLSVYESTLMKLKEGSQRCQTLNQTDAMSTDVSCVTATDSTESSSAGCLSTGSFNFVGEETNSGSSPSEQRNKTPSVLYLFSRYKSLKSDPRSSDDKVVLMETECSSASASPSSSNSELTTGQVLQISEECFDSGMYKYQETSLAQQ</sequence>
<accession>A0AAV1DYV1</accession>
<dbReference type="AlphaFoldDB" id="A0AAV1DYV1"/>
<keyword evidence="3" id="KW-1185">Reference proteome</keyword>
<evidence type="ECO:0000313" key="2">
    <source>
        <dbReference type="EMBL" id="CAI9113045.1"/>
    </source>
</evidence>
<reference evidence="2" key="1">
    <citation type="submission" date="2023-03" db="EMBL/GenBank/DDBJ databases">
        <authorList>
            <person name="Julca I."/>
        </authorList>
    </citation>
    <scope>NUCLEOTIDE SEQUENCE</scope>
</reference>
<dbReference type="Proteomes" id="UP001161247">
    <property type="component" value="Chromosome 7"/>
</dbReference>
<protein>
    <submittedName>
        <fullName evidence="2">OLC1v1013572C1</fullName>
    </submittedName>
</protein>
<feature type="region of interest" description="Disordered" evidence="1">
    <location>
        <begin position="130"/>
        <end position="151"/>
    </location>
</feature>
<dbReference type="PANTHER" id="PTHR48238:SF1">
    <property type="entry name" value="(RAPE) HYPOTHETICAL PROTEIN"/>
    <property type="match status" value="1"/>
</dbReference>
<feature type="compositionally biased region" description="Low complexity" evidence="1">
    <location>
        <begin position="136"/>
        <end position="147"/>
    </location>
</feature>
<evidence type="ECO:0000256" key="1">
    <source>
        <dbReference type="SAM" id="MobiDB-lite"/>
    </source>
</evidence>
<proteinExistence type="predicted"/>
<gene>
    <name evidence="2" type="ORF">OLC1_LOCUS20127</name>
</gene>